<organism evidence="2 3">
    <name type="scientific">Nocardia africana</name>
    <dbReference type="NCBI Taxonomy" id="134964"/>
    <lineage>
        <taxon>Bacteria</taxon>
        <taxon>Bacillati</taxon>
        <taxon>Actinomycetota</taxon>
        <taxon>Actinomycetes</taxon>
        <taxon>Mycobacteriales</taxon>
        <taxon>Nocardiaceae</taxon>
        <taxon>Nocardia</taxon>
    </lineage>
</organism>
<dbReference type="GO" id="GO:0008168">
    <property type="term" value="F:methyltransferase activity"/>
    <property type="evidence" value="ECO:0007669"/>
    <property type="project" value="UniProtKB-KW"/>
</dbReference>
<reference evidence="2 3" key="1">
    <citation type="submission" date="2024-10" db="EMBL/GenBank/DDBJ databases">
        <title>The Natural Products Discovery Center: Release of the First 8490 Sequenced Strains for Exploring Actinobacteria Biosynthetic Diversity.</title>
        <authorList>
            <person name="Kalkreuter E."/>
            <person name="Kautsar S.A."/>
            <person name="Yang D."/>
            <person name="Bader C.D."/>
            <person name="Teijaro C.N."/>
            <person name="Fluegel L."/>
            <person name="Davis C.M."/>
            <person name="Simpson J.R."/>
            <person name="Lauterbach L."/>
            <person name="Steele A.D."/>
            <person name="Gui C."/>
            <person name="Meng S."/>
            <person name="Li G."/>
            <person name="Viehrig K."/>
            <person name="Ye F."/>
            <person name="Su P."/>
            <person name="Kiefer A.F."/>
            <person name="Nichols A."/>
            <person name="Cepeda A.J."/>
            <person name="Yan W."/>
            <person name="Fan B."/>
            <person name="Jiang Y."/>
            <person name="Adhikari A."/>
            <person name="Zheng C.-J."/>
            <person name="Schuster L."/>
            <person name="Cowan T.M."/>
            <person name="Smanski M.J."/>
            <person name="Chevrette M.G."/>
            <person name="De Carvalho L.P.S."/>
            <person name="Shen B."/>
        </authorList>
    </citation>
    <scope>NUCLEOTIDE SEQUENCE [LARGE SCALE GENOMIC DNA]</scope>
    <source>
        <strain evidence="2 3">NPDC004550</strain>
    </source>
</reference>
<dbReference type="NCBIfam" id="NF041255">
    <property type="entry name" value="mycofact_MftM"/>
    <property type="match status" value="1"/>
</dbReference>
<feature type="domain" description="Methyltransferase type 11" evidence="1">
    <location>
        <begin position="149"/>
        <end position="238"/>
    </location>
</feature>
<dbReference type="SUPFAM" id="SSF53335">
    <property type="entry name" value="S-adenosyl-L-methionine-dependent methyltransferases"/>
    <property type="match status" value="1"/>
</dbReference>
<dbReference type="Proteomes" id="UP001601521">
    <property type="component" value="Unassembled WGS sequence"/>
</dbReference>
<keyword evidence="2" id="KW-0489">Methyltransferase</keyword>
<accession>A0ABW6NF70</accession>
<dbReference type="InterPro" id="IPR013216">
    <property type="entry name" value="Methyltransf_11"/>
</dbReference>
<evidence type="ECO:0000313" key="3">
    <source>
        <dbReference type="Proteomes" id="UP001601521"/>
    </source>
</evidence>
<evidence type="ECO:0000313" key="2">
    <source>
        <dbReference type="EMBL" id="MFF0453758.1"/>
    </source>
</evidence>
<dbReference type="RefSeq" id="WP_387250601.1">
    <property type="nucleotide sequence ID" value="NZ_JBIALX010000004.1"/>
</dbReference>
<gene>
    <name evidence="2" type="primary">mftM</name>
    <name evidence="2" type="ORF">ACFYTH_10355</name>
</gene>
<dbReference type="Pfam" id="PF08241">
    <property type="entry name" value="Methyltransf_11"/>
    <property type="match status" value="1"/>
</dbReference>
<keyword evidence="2" id="KW-0808">Transferase</keyword>
<protein>
    <submittedName>
        <fullName evidence="2">Mycofactocin oligosaccharide methyltransferase MftM</fullName>
    </submittedName>
</protein>
<evidence type="ECO:0000259" key="1">
    <source>
        <dbReference type="Pfam" id="PF08241"/>
    </source>
</evidence>
<dbReference type="EMBL" id="JBIALX010000004">
    <property type="protein sequence ID" value="MFF0453758.1"/>
    <property type="molecule type" value="Genomic_DNA"/>
</dbReference>
<proteinExistence type="predicted"/>
<keyword evidence="3" id="KW-1185">Reference proteome</keyword>
<dbReference type="Gene3D" id="3.40.50.150">
    <property type="entry name" value="Vaccinia Virus protein VP39"/>
    <property type="match status" value="1"/>
</dbReference>
<sequence>MNDPTAVAHVHAFAPVLDGCYDDGVVRVGADYRDSGPGLRTENFRVRVADHRLEVTHRFRPQELDNGITGLIADELFRTGLLAGADIFERVFLGIVRTTVAGAIPAWSTFYRNTMASIHRYLSGAPEPRQAMAPVYERALRLVHPGRVLDLGSCFGFFPLLLAQSGHRVLASDVVAGNMQLLSRMAPLLDVALDTLTCDATAVPLPAGCVSTVTVLHLLEHLPAEQGRAVIGEATRLAARRVVVAVPFEDEPDPSYGHVRTFDLEELAVLGIETGLPFTVSEYHGGWLVLDVS</sequence>
<comment type="caution">
    <text evidence="2">The sequence shown here is derived from an EMBL/GenBank/DDBJ whole genome shotgun (WGS) entry which is preliminary data.</text>
</comment>
<name>A0ABW6NF70_9NOCA</name>
<dbReference type="InterPro" id="IPR029063">
    <property type="entry name" value="SAM-dependent_MTases_sf"/>
</dbReference>
<dbReference type="GO" id="GO:0032259">
    <property type="term" value="P:methylation"/>
    <property type="evidence" value="ECO:0007669"/>
    <property type="project" value="UniProtKB-KW"/>
</dbReference>